<sequence length="199" mass="22419">MRALPPSGLSFIPRSPSQFPFQLSLVLSSISRAYIFVPCGDFLDSTSLALVCNVNARSFFPENPIIIVCQTLLDNSRTSHDKLNVSGSFNLPSLDDNGLRQAIFSRTDGTTSAPKETNYMFGFQYMEYGHIRSNNDIKALELMYPFPTLLPHFQATPLPVVIIQECLLFYIKKQDQVFPAHLEPLYGLSHVILLQRMLT</sequence>
<dbReference type="EMBL" id="JADFTS010000005">
    <property type="protein sequence ID" value="KAF9604474.1"/>
    <property type="molecule type" value="Genomic_DNA"/>
</dbReference>
<proteinExistence type="predicted"/>
<name>A0A835HTP2_9MAGN</name>
<keyword evidence="2" id="KW-1185">Reference proteome</keyword>
<evidence type="ECO:0000313" key="2">
    <source>
        <dbReference type="Proteomes" id="UP000631114"/>
    </source>
</evidence>
<gene>
    <name evidence="1" type="ORF">IFM89_006756</name>
</gene>
<reference evidence="1 2" key="1">
    <citation type="submission" date="2020-10" db="EMBL/GenBank/DDBJ databases">
        <title>The Coptis chinensis genome and diversification of protoberbering-type alkaloids.</title>
        <authorList>
            <person name="Wang B."/>
            <person name="Shu S."/>
            <person name="Song C."/>
            <person name="Liu Y."/>
        </authorList>
    </citation>
    <scope>NUCLEOTIDE SEQUENCE [LARGE SCALE GENOMIC DNA]</scope>
    <source>
        <strain evidence="1">HL-2020</strain>
        <tissue evidence="1">Leaf</tissue>
    </source>
</reference>
<organism evidence="1 2">
    <name type="scientific">Coptis chinensis</name>
    <dbReference type="NCBI Taxonomy" id="261450"/>
    <lineage>
        <taxon>Eukaryota</taxon>
        <taxon>Viridiplantae</taxon>
        <taxon>Streptophyta</taxon>
        <taxon>Embryophyta</taxon>
        <taxon>Tracheophyta</taxon>
        <taxon>Spermatophyta</taxon>
        <taxon>Magnoliopsida</taxon>
        <taxon>Ranunculales</taxon>
        <taxon>Ranunculaceae</taxon>
        <taxon>Coptidoideae</taxon>
        <taxon>Coptis</taxon>
    </lineage>
</organism>
<dbReference type="Proteomes" id="UP000631114">
    <property type="component" value="Unassembled WGS sequence"/>
</dbReference>
<accession>A0A835HTP2</accession>
<dbReference type="AlphaFoldDB" id="A0A835HTP2"/>
<comment type="caution">
    <text evidence="1">The sequence shown here is derived from an EMBL/GenBank/DDBJ whole genome shotgun (WGS) entry which is preliminary data.</text>
</comment>
<protein>
    <submittedName>
        <fullName evidence="1">Uncharacterized protein</fullName>
    </submittedName>
</protein>
<evidence type="ECO:0000313" key="1">
    <source>
        <dbReference type="EMBL" id="KAF9604474.1"/>
    </source>
</evidence>